<sequence length="596" mass="65791">MHIPSSVWSVVLVSLPWAAALLDTALGASSSSHHSHHRKCRCQPSQSCWPDDETWSAFNETVGGRLIATHPAAYECHDPHYDEAACSQIQKGYYHDWWRPSQPGAYQHANWEVQDDDGCLGFNRTAPCHQGNVPVYTVNATSVRDIRRAVRFASKHHIRLAVRNTGHDFLGRSTAASSLSIWVFYNKRIDFDDAFVPEGAEDDDVAGTGAIILGAGVTWAEAYKAADDHNVMVVGGTDATVGTSGGYCQGGGHSSLSPHFGLCVDNVLQYKVVTADGALKVANAFQNQDLFWALRGGGGGTFGVVVEATYKTHPEFDSILLATIVVVLGDEKDLSELTRRWFALLNDLSEGGWSGVTRIQSRSISMIYEVPNQDKEFARTALAPFVDYVQALNNTAIIILTHTFPSLWTAFEATVGSPLVRYIKTSGTNVRLSSRLIPQEHLQTLERSNELADAVMDANRLHRGHQPSVEVQLVAGRAVTKGTSEETSVHPAWRKALVNVIFVGKWNNDVSYEARQRIARRMTSSTDILRELLPESGAYFNEADPDEPDWQQAFFGSNYPRLKMIKDAVDPMGLFVCHKCVGSEDWTEDLMCPRTH</sequence>
<dbReference type="SUPFAM" id="SSF56176">
    <property type="entry name" value="FAD-binding/transporter-associated domain-like"/>
    <property type="match status" value="1"/>
</dbReference>
<dbReference type="Proteomes" id="UP000738359">
    <property type="component" value="Unassembled WGS sequence"/>
</dbReference>
<dbReference type="PANTHER" id="PTHR13878:SF91">
    <property type="entry name" value="FAD BINDING DOMAIN PROTEIN (AFU_ORTHOLOGUE AFUA_6G12070)-RELATED"/>
    <property type="match status" value="1"/>
</dbReference>
<accession>A0A9P6J8Y3</accession>
<dbReference type="InterPro" id="IPR012951">
    <property type="entry name" value="BBE"/>
</dbReference>
<organism evidence="5 6">
    <name type="scientific">Mortierella alpina</name>
    <name type="common">Oleaginous fungus</name>
    <name type="synonym">Mortierella renispora</name>
    <dbReference type="NCBI Taxonomy" id="64518"/>
    <lineage>
        <taxon>Eukaryota</taxon>
        <taxon>Fungi</taxon>
        <taxon>Fungi incertae sedis</taxon>
        <taxon>Mucoromycota</taxon>
        <taxon>Mortierellomycotina</taxon>
        <taxon>Mortierellomycetes</taxon>
        <taxon>Mortierellales</taxon>
        <taxon>Mortierellaceae</taxon>
        <taxon>Mortierella</taxon>
    </lineage>
</organism>
<evidence type="ECO:0000256" key="2">
    <source>
        <dbReference type="ARBA" id="ARBA00023002"/>
    </source>
</evidence>
<reference evidence="5" key="1">
    <citation type="journal article" date="2020" name="Fungal Divers.">
        <title>Resolving the Mortierellaceae phylogeny through synthesis of multi-gene phylogenetics and phylogenomics.</title>
        <authorList>
            <person name="Vandepol N."/>
            <person name="Liber J."/>
            <person name="Desiro A."/>
            <person name="Na H."/>
            <person name="Kennedy M."/>
            <person name="Barry K."/>
            <person name="Grigoriev I.V."/>
            <person name="Miller A.N."/>
            <person name="O'Donnell K."/>
            <person name="Stajich J.E."/>
            <person name="Bonito G."/>
        </authorList>
    </citation>
    <scope>NUCLEOTIDE SEQUENCE</scope>
    <source>
        <strain evidence="5">CK1249</strain>
    </source>
</reference>
<comment type="caution">
    <text evidence="5">The sequence shown here is derived from an EMBL/GenBank/DDBJ whole genome shotgun (WGS) entry which is preliminary data.</text>
</comment>
<feature type="chain" id="PRO_5040354404" description="FAD-binding PCMH-type domain-containing protein" evidence="3">
    <location>
        <begin position="21"/>
        <end position="596"/>
    </location>
</feature>
<dbReference type="InterPro" id="IPR036318">
    <property type="entry name" value="FAD-bd_PCMH-like_sf"/>
</dbReference>
<gene>
    <name evidence="5" type="ORF">BGZ70_005430</name>
</gene>
<evidence type="ECO:0000313" key="5">
    <source>
        <dbReference type="EMBL" id="KAF9965083.1"/>
    </source>
</evidence>
<dbReference type="PROSITE" id="PS51387">
    <property type="entry name" value="FAD_PCMH"/>
    <property type="match status" value="1"/>
</dbReference>
<dbReference type="GO" id="GO:0016491">
    <property type="term" value="F:oxidoreductase activity"/>
    <property type="evidence" value="ECO:0007669"/>
    <property type="project" value="UniProtKB-KW"/>
</dbReference>
<dbReference type="OrthoDB" id="9983560at2759"/>
<feature type="domain" description="FAD-binding PCMH-type" evidence="4">
    <location>
        <begin position="130"/>
        <end position="315"/>
    </location>
</feature>
<dbReference type="Gene3D" id="3.30.465.10">
    <property type="match status" value="2"/>
</dbReference>
<dbReference type="GO" id="GO:0071949">
    <property type="term" value="F:FAD binding"/>
    <property type="evidence" value="ECO:0007669"/>
    <property type="project" value="InterPro"/>
</dbReference>
<dbReference type="AlphaFoldDB" id="A0A9P6J8Y3"/>
<evidence type="ECO:0000259" key="4">
    <source>
        <dbReference type="PROSITE" id="PS51387"/>
    </source>
</evidence>
<comment type="similarity">
    <text evidence="1">Belongs to the oxygen-dependent FAD-linked oxidoreductase family.</text>
</comment>
<proteinExistence type="inferred from homology"/>
<dbReference type="Pfam" id="PF08031">
    <property type="entry name" value="BBE"/>
    <property type="match status" value="1"/>
</dbReference>
<protein>
    <recommendedName>
        <fullName evidence="4">FAD-binding PCMH-type domain-containing protein</fullName>
    </recommendedName>
</protein>
<dbReference type="EMBL" id="JAAAHY010000289">
    <property type="protein sequence ID" value="KAF9965083.1"/>
    <property type="molecule type" value="Genomic_DNA"/>
</dbReference>
<keyword evidence="2" id="KW-0560">Oxidoreductase</keyword>
<dbReference type="InterPro" id="IPR006094">
    <property type="entry name" value="Oxid_FAD_bind_N"/>
</dbReference>
<evidence type="ECO:0000256" key="1">
    <source>
        <dbReference type="ARBA" id="ARBA00005466"/>
    </source>
</evidence>
<dbReference type="InterPro" id="IPR016166">
    <property type="entry name" value="FAD-bd_PCMH"/>
</dbReference>
<keyword evidence="6" id="KW-1185">Reference proteome</keyword>
<keyword evidence="3" id="KW-0732">Signal</keyword>
<name>A0A9P6J8Y3_MORAP</name>
<dbReference type="InterPro" id="IPR016169">
    <property type="entry name" value="FAD-bd_PCMH_sub2"/>
</dbReference>
<feature type="signal peptide" evidence="3">
    <location>
        <begin position="1"/>
        <end position="20"/>
    </location>
</feature>
<dbReference type="Pfam" id="PF01565">
    <property type="entry name" value="FAD_binding_4"/>
    <property type="match status" value="1"/>
</dbReference>
<dbReference type="PANTHER" id="PTHR13878">
    <property type="entry name" value="GULONOLACTONE OXIDASE"/>
    <property type="match status" value="1"/>
</dbReference>
<dbReference type="InterPro" id="IPR050432">
    <property type="entry name" value="FAD-linked_Oxidoreductases_BP"/>
</dbReference>
<evidence type="ECO:0000313" key="6">
    <source>
        <dbReference type="Proteomes" id="UP000738359"/>
    </source>
</evidence>
<evidence type="ECO:0000256" key="3">
    <source>
        <dbReference type="SAM" id="SignalP"/>
    </source>
</evidence>